<dbReference type="SUPFAM" id="SSF109854">
    <property type="entry name" value="DinB/YfiT-like putative metalloenzymes"/>
    <property type="match status" value="1"/>
</dbReference>
<dbReference type="Proteomes" id="UP000268310">
    <property type="component" value="Chromosome"/>
</dbReference>
<dbReference type="Gene3D" id="1.20.120.450">
    <property type="entry name" value="dinb family like domain"/>
    <property type="match status" value="1"/>
</dbReference>
<reference evidence="2 4" key="1">
    <citation type="journal article" date="2012" name="Int. J. Syst. Evol. Microbiol.">
        <title>Characterization of Tetragenococcus strains from sugar thick juice reveals a novel species, Tetragenococcus osmophilus sp. nov., and divides Tetragenococcus halophilus into two subspecies, T. halophilus subsp. halophilus subsp. nov. and T. halophilus subsp. flandriensis subsp. nov.</title>
        <authorList>
            <person name="Juste A."/>
            <person name="Van Trappen S."/>
            <person name="Verreth C."/>
            <person name="Cleenwerck I."/>
            <person name="De Vos P."/>
            <person name="Lievens B."/>
            <person name="Willems K.A."/>
        </authorList>
    </citation>
    <scope>NUCLEOTIDE SEQUENCE [LARGE SCALE GENOMIC DNA]</scope>
    <source>
        <strain evidence="2 4">JCM 31126</strain>
    </source>
</reference>
<dbReference type="InterPro" id="IPR034660">
    <property type="entry name" value="DinB/YfiT-like"/>
</dbReference>
<name>A0AA37XKG2_9ENTE</name>
<protein>
    <submittedName>
        <fullName evidence="2">DinB family protein</fullName>
    </submittedName>
</protein>
<dbReference type="RefSeq" id="WP_123936338.1">
    <property type="nucleotide sequence ID" value="NZ_BSUW01000001.1"/>
</dbReference>
<evidence type="ECO:0000313" key="4">
    <source>
        <dbReference type="Proteomes" id="UP000268310"/>
    </source>
</evidence>
<dbReference type="Proteomes" id="UP001157039">
    <property type="component" value="Unassembled WGS sequence"/>
</dbReference>
<evidence type="ECO:0000313" key="2">
    <source>
        <dbReference type="EMBL" id="AYW48549.1"/>
    </source>
</evidence>
<gene>
    <name evidence="2" type="ORF">C7K38_09335</name>
    <name evidence="3" type="ORF">GCM10025885_07500</name>
</gene>
<dbReference type="EMBL" id="BSUW01000001">
    <property type="protein sequence ID" value="GMA71701.1"/>
    <property type="molecule type" value="Genomic_DNA"/>
</dbReference>
<dbReference type="AlphaFoldDB" id="A0AA37XKG2"/>
<reference evidence="3" key="4">
    <citation type="submission" date="2023-02" db="EMBL/GenBank/DDBJ databases">
        <authorList>
            <person name="Sun Q."/>
            <person name="Mori K."/>
        </authorList>
    </citation>
    <scope>NUCLEOTIDE SEQUENCE</scope>
    <source>
        <strain evidence="3">NBRC 114545</strain>
    </source>
</reference>
<organism evidence="3 5">
    <name type="scientific">Tetragenococcus osmophilus</name>
    <dbReference type="NCBI Taxonomy" id="526944"/>
    <lineage>
        <taxon>Bacteria</taxon>
        <taxon>Bacillati</taxon>
        <taxon>Bacillota</taxon>
        <taxon>Bacilli</taxon>
        <taxon>Lactobacillales</taxon>
        <taxon>Enterococcaceae</taxon>
        <taxon>Tetragenococcus</taxon>
    </lineage>
</organism>
<dbReference type="Pfam" id="PF12867">
    <property type="entry name" value="DinB_2"/>
    <property type="match status" value="1"/>
</dbReference>
<feature type="domain" description="DinB-like" evidence="1">
    <location>
        <begin position="18"/>
        <end position="165"/>
    </location>
</feature>
<accession>A0AA37XKG2</accession>
<keyword evidence="4" id="KW-1185">Reference proteome</keyword>
<evidence type="ECO:0000313" key="5">
    <source>
        <dbReference type="Proteomes" id="UP001157039"/>
    </source>
</evidence>
<dbReference type="KEGG" id="too:C7K38_09335"/>
<reference evidence="3 5" key="2">
    <citation type="journal article" date="2014" name="Int. J. Syst. Evol. Microbiol.">
        <title>Complete genome sequence of Corynebacterium casei LMG S-19264T (=DSM 44701T), isolated from a smear-ripened cheese.</title>
        <authorList>
            <consortium name="US DOE Joint Genome Institute (JGI-PGF)"/>
            <person name="Walter F."/>
            <person name="Albersmeier A."/>
            <person name="Kalinowski J."/>
            <person name="Ruckert C."/>
        </authorList>
    </citation>
    <scope>NUCLEOTIDE SEQUENCE [LARGE SCALE GENOMIC DNA]</scope>
    <source>
        <strain evidence="3 5">NBRC 114545</strain>
    </source>
</reference>
<dbReference type="InterPro" id="IPR024775">
    <property type="entry name" value="DinB-like"/>
</dbReference>
<dbReference type="EMBL" id="CP027783">
    <property type="protein sequence ID" value="AYW48549.1"/>
    <property type="molecule type" value="Genomic_DNA"/>
</dbReference>
<sequence length="182" mass="21677">MVESNNALIDNIKFQFNISKKLLDYHLSSLSQEEYLWRSPNCGLYIQEIDGKWYANFPEEETYDMGTPSIAWTLWHVTFWWEMVFNHSFGDGTLTKEQINVHKDIESVKGNIHSLIERWQKTLCSITEEELYSKCYSKFPFNNEVEFHKLASWLNLELMKNASEIGYVRFEYASFSNRENDR</sequence>
<evidence type="ECO:0000259" key="1">
    <source>
        <dbReference type="Pfam" id="PF12867"/>
    </source>
</evidence>
<evidence type="ECO:0000313" key="3">
    <source>
        <dbReference type="EMBL" id="GMA71701.1"/>
    </source>
</evidence>
<reference evidence="2" key="3">
    <citation type="submission" date="2018-03" db="EMBL/GenBank/DDBJ databases">
        <authorList>
            <person name="Jeon C.O."/>
        </authorList>
    </citation>
    <scope>NUCLEOTIDE SEQUENCE</scope>
    <source>
        <strain evidence="2">JCM 31126</strain>
    </source>
</reference>
<proteinExistence type="predicted"/>